<keyword evidence="13 15" id="KW-0460">Magnesium</keyword>
<evidence type="ECO:0000256" key="2">
    <source>
        <dbReference type="ARBA" id="ARBA00004496"/>
    </source>
</evidence>
<keyword evidence="12 15" id="KW-0378">Hydrolase</keyword>
<dbReference type="GO" id="GO:0046872">
    <property type="term" value="F:metal ion binding"/>
    <property type="evidence" value="ECO:0007669"/>
    <property type="project" value="UniProtKB-KW"/>
</dbReference>
<proteinExistence type="inferred from homology"/>
<dbReference type="Gene3D" id="3.30.160.20">
    <property type="match status" value="1"/>
</dbReference>
<dbReference type="EMBL" id="CP000252">
    <property type="protein sequence ID" value="ABC78175.1"/>
    <property type="molecule type" value="Genomic_DNA"/>
</dbReference>
<dbReference type="Pfam" id="PF00035">
    <property type="entry name" value="dsrm"/>
    <property type="match status" value="1"/>
</dbReference>
<feature type="binding site" evidence="15">
    <location>
        <position position="51"/>
    </location>
    <ligand>
        <name>Mg(2+)</name>
        <dbReference type="ChEBI" id="CHEBI:18420"/>
    </ligand>
</feature>
<dbReference type="NCBIfam" id="TIGR02191">
    <property type="entry name" value="RNaseIII"/>
    <property type="match status" value="1"/>
</dbReference>
<comment type="similarity">
    <text evidence="3">Belongs to the ribonuclease III family.</text>
</comment>
<dbReference type="GO" id="GO:0042802">
    <property type="term" value="F:identical protein binding"/>
    <property type="evidence" value="ECO:0007669"/>
    <property type="project" value="UniProtKB-ARBA"/>
</dbReference>
<dbReference type="Gene3D" id="1.10.1520.10">
    <property type="entry name" value="Ribonuclease III domain"/>
    <property type="match status" value="1"/>
</dbReference>
<evidence type="ECO:0000256" key="14">
    <source>
        <dbReference type="ARBA" id="ARBA00022884"/>
    </source>
</evidence>
<dbReference type="Pfam" id="PF14622">
    <property type="entry name" value="Ribonucleas_3_3"/>
    <property type="match status" value="1"/>
</dbReference>
<dbReference type="SUPFAM" id="SSF54768">
    <property type="entry name" value="dsRNA-binding domain-like"/>
    <property type="match status" value="1"/>
</dbReference>
<dbReference type="KEGG" id="sat:SYN_00796"/>
<evidence type="ECO:0000256" key="4">
    <source>
        <dbReference type="ARBA" id="ARBA00011738"/>
    </source>
</evidence>
<dbReference type="PROSITE" id="PS50142">
    <property type="entry name" value="RNASE_3_2"/>
    <property type="match status" value="1"/>
</dbReference>
<comment type="subcellular location">
    <subcellularLocation>
        <location evidence="2 15">Cytoplasm</location>
    </subcellularLocation>
</comment>
<dbReference type="GO" id="GO:0003725">
    <property type="term" value="F:double-stranded RNA binding"/>
    <property type="evidence" value="ECO:0007669"/>
    <property type="project" value="TreeGrafter"/>
</dbReference>
<dbReference type="InterPro" id="IPR014720">
    <property type="entry name" value="dsRBD_dom"/>
</dbReference>
<organism evidence="18 19">
    <name type="scientific">Syntrophus aciditrophicus (strain SB)</name>
    <dbReference type="NCBI Taxonomy" id="56780"/>
    <lineage>
        <taxon>Bacteria</taxon>
        <taxon>Pseudomonadati</taxon>
        <taxon>Thermodesulfobacteriota</taxon>
        <taxon>Syntrophia</taxon>
        <taxon>Syntrophales</taxon>
        <taxon>Syntrophaceae</taxon>
        <taxon>Syntrophus</taxon>
    </lineage>
</organism>
<keyword evidence="9 15" id="KW-0540">Nuclease</keyword>
<keyword evidence="14 15" id="KW-0694">RNA-binding</keyword>
<sequence length="240" mass="26885">MTEERQTALKKLESHLSCAFRDITLLDNALVHRSYVNENPSLSFADNERLEFLGDAVLELCISDLLMKAFPDYSEGQLSKLRASVVNEQPLAELAKKCRIGSFILLGKGEESSGGRSKPSILANTMEAITAAVFLDGGFDRAYEFVRRLFTPLIEEGNRSATYKDYKTTLQELSQNRFREIPRYRLIGEYGPDHDKLFESGLSIPGIIETTGKGKSKKEAEQHAAHKALDELLKNTHEGE</sequence>
<dbReference type="GO" id="GO:0005737">
    <property type="term" value="C:cytoplasm"/>
    <property type="evidence" value="ECO:0007669"/>
    <property type="project" value="UniProtKB-SubCell"/>
</dbReference>
<dbReference type="STRING" id="56780.SYN_00796"/>
<comment type="catalytic activity">
    <reaction evidence="1 15">
        <text>Endonucleolytic cleavage to 5'-phosphomonoester.</text>
        <dbReference type="EC" id="3.1.26.3"/>
    </reaction>
</comment>
<feature type="binding site" evidence="15">
    <location>
        <position position="124"/>
    </location>
    <ligand>
        <name>Mg(2+)</name>
        <dbReference type="ChEBI" id="CHEBI:18420"/>
    </ligand>
</feature>
<evidence type="ECO:0000256" key="6">
    <source>
        <dbReference type="ARBA" id="ARBA00022552"/>
    </source>
</evidence>
<evidence type="ECO:0000256" key="8">
    <source>
        <dbReference type="ARBA" id="ARBA00022694"/>
    </source>
</evidence>
<evidence type="ECO:0000256" key="3">
    <source>
        <dbReference type="ARBA" id="ARBA00010183"/>
    </source>
</evidence>
<dbReference type="PANTHER" id="PTHR11207">
    <property type="entry name" value="RIBONUCLEASE III"/>
    <property type="match status" value="1"/>
</dbReference>
<dbReference type="GO" id="GO:0006397">
    <property type="term" value="P:mRNA processing"/>
    <property type="evidence" value="ECO:0007669"/>
    <property type="project" value="UniProtKB-UniRule"/>
</dbReference>
<evidence type="ECO:0000256" key="13">
    <source>
        <dbReference type="ARBA" id="ARBA00022842"/>
    </source>
</evidence>
<accession>Q2LVR4</accession>
<dbReference type="OrthoDB" id="9805026at2"/>
<dbReference type="GO" id="GO:0010468">
    <property type="term" value="P:regulation of gene expression"/>
    <property type="evidence" value="ECO:0007669"/>
    <property type="project" value="TreeGrafter"/>
</dbReference>
<keyword evidence="6 15" id="KW-0698">rRNA processing</keyword>
<dbReference type="EC" id="3.1.26.3" evidence="15"/>
<keyword evidence="19" id="KW-1185">Reference proteome</keyword>
<evidence type="ECO:0000259" key="17">
    <source>
        <dbReference type="PROSITE" id="PS50142"/>
    </source>
</evidence>
<dbReference type="FunCoup" id="Q2LVR4">
    <property type="interactions" value="419"/>
</dbReference>
<feature type="active site" evidence="15">
    <location>
        <position position="127"/>
    </location>
</feature>
<dbReference type="AlphaFoldDB" id="Q2LVR4"/>
<feature type="active site" evidence="15">
    <location>
        <position position="55"/>
    </location>
</feature>
<evidence type="ECO:0000256" key="15">
    <source>
        <dbReference type="HAMAP-Rule" id="MF_00104"/>
    </source>
</evidence>
<dbReference type="eggNOG" id="COG0571">
    <property type="taxonomic scope" value="Bacteria"/>
</dbReference>
<keyword evidence="10 15" id="KW-0479">Metal-binding</keyword>
<evidence type="ECO:0000256" key="10">
    <source>
        <dbReference type="ARBA" id="ARBA00022723"/>
    </source>
</evidence>
<feature type="binding site" evidence="15">
    <location>
        <position position="127"/>
    </location>
    <ligand>
        <name>Mg(2+)</name>
        <dbReference type="ChEBI" id="CHEBI:18420"/>
    </ligand>
</feature>
<evidence type="ECO:0000256" key="7">
    <source>
        <dbReference type="ARBA" id="ARBA00022664"/>
    </source>
</evidence>
<dbReference type="FunFam" id="1.10.1520.10:FF:000001">
    <property type="entry name" value="Ribonuclease 3"/>
    <property type="match status" value="1"/>
</dbReference>
<keyword evidence="8 15" id="KW-0819">tRNA processing</keyword>
<comment type="cofactor">
    <cofactor evidence="15">
        <name>Mg(2+)</name>
        <dbReference type="ChEBI" id="CHEBI:18420"/>
    </cofactor>
</comment>
<evidence type="ECO:0000256" key="11">
    <source>
        <dbReference type="ARBA" id="ARBA00022759"/>
    </source>
</evidence>
<dbReference type="SUPFAM" id="SSF69065">
    <property type="entry name" value="RNase III domain-like"/>
    <property type="match status" value="1"/>
</dbReference>
<reference evidence="18 19" key="1">
    <citation type="journal article" date="2007" name="Proc. Natl. Acad. Sci. U.S.A.">
        <title>The genome of Syntrophus aciditrophicus: life at the thermodynamic limit of microbial growth.</title>
        <authorList>
            <person name="McInerney M.J."/>
            <person name="Rohlin L."/>
            <person name="Mouttaki H."/>
            <person name="Kim U."/>
            <person name="Krupp R.S."/>
            <person name="Rios-Hernandez L."/>
            <person name="Sieber J."/>
            <person name="Struchtemeyer C.G."/>
            <person name="Bhattacharyya A."/>
            <person name="Campbell J.W."/>
            <person name="Gunsalus R.P."/>
        </authorList>
    </citation>
    <scope>NUCLEOTIDE SEQUENCE [LARGE SCALE GENOMIC DNA]</scope>
    <source>
        <strain evidence="18 19">SB</strain>
    </source>
</reference>
<dbReference type="Proteomes" id="UP000001933">
    <property type="component" value="Chromosome"/>
</dbReference>
<dbReference type="HAMAP" id="MF_00104">
    <property type="entry name" value="RNase_III"/>
    <property type="match status" value="1"/>
</dbReference>
<dbReference type="RefSeq" id="WP_011418195.1">
    <property type="nucleotide sequence ID" value="NC_007759.1"/>
</dbReference>
<dbReference type="SMART" id="SM00358">
    <property type="entry name" value="DSRM"/>
    <property type="match status" value="1"/>
</dbReference>
<comment type="subunit">
    <text evidence="4 15">Homodimer.</text>
</comment>
<keyword evidence="5 15" id="KW-0963">Cytoplasm</keyword>
<feature type="domain" description="RNase III" evidence="17">
    <location>
        <begin position="9"/>
        <end position="138"/>
    </location>
</feature>
<evidence type="ECO:0000256" key="12">
    <source>
        <dbReference type="ARBA" id="ARBA00022801"/>
    </source>
</evidence>
<evidence type="ECO:0000256" key="1">
    <source>
        <dbReference type="ARBA" id="ARBA00000109"/>
    </source>
</evidence>
<dbReference type="CDD" id="cd00593">
    <property type="entry name" value="RIBOc"/>
    <property type="match status" value="1"/>
</dbReference>
<keyword evidence="11 15" id="KW-0255">Endonuclease</keyword>
<comment type="function">
    <text evidence="15">Digests double-stranded RNA. Involved in the processing of primary rRNA transcript to yield the immediate precursors to the large and small rRNAs (23S and 16S). Processes some mRNAs, and tRNAs when they are encoded in the rRNA operon. Processes pre-crRNA and tracrRNA of type II CRISPR loci if present in the organism.</text>
</comment>
<dbReference type="InParanoid" id="Q2LVR4"/>
<dbReference type="PROSITE" id="PS50137">
    <property type="entry name" value="DS_RBD"/>
    <property type="match status" value="1"/>
</dbReference>
<evidence type="ECO:0000313" key="19">
    <source>
        <dbReference type="Proteomes" id="UP000001933"/>
    </source>
</evidence>
<feature type="domain" description="DRBM" evidence="16">
    <location>
        <begin position="165"/>
        <end position="234"/>
    </location>
</feature>
<dbReference type="PANTHER" id="PTHR11207:SF0">
    <property type="entry name" value="RIBONUCLEASE 3"/>
    <property type="match status" value="1"/>
</dbReference>
<dbReference type="CDD" id="cd10845">
    <property type="entry name" value="DSRM_RNAse_III_family"/>
    <property type="match status" value="1"/>
</dbReference>
<gene>
    <name evidence="15" type="primary">rnc</name>
    <name evidence="18" type="ORF">SYN_00796</name>
</gene>
<dbReference type="FunFam" id="3.30.160.20:FF:000003">
    <property type="entry name" value="Ribonuclease 3"/>
    <property type="match status" value="1"/>
</dbReference>
<dbReference type="GO" id="GO:0006364">
    <property type="term" value="P:rRNA processing"/>
    <property type="evidence" value="ECO:0007669"/>
    <property type="project" value="UniProtKB-UniRule"/>
</dbReference>
<dbReference type="GO" id="GO:0008033">
    <property type="term" value="P:tRNA processing"/>
    <property type="evidence" value="ECO:0007669"/>
    <property type="project" value="UniProtKB-KW"/>
</dbReference>
<dbReference type="GO" id="GO:0019843">
    <property type="term" value="F:rRNA binding"/>
    <property type="evidence" value="ECO:0007669"/>
    <property type="project" value="UniProtKB-KW"/>
</dbReference>
<dbReference type="PROSITE" id="PS00517">
    <property type="entry name" value="RNASE_3_1"/>
    <property type="match status" value="1"/>
</dbReference>
<dbReference type="InterPro" id="IPR000999">
    <property type="entry name" value="RNase_III_dom"/>
</dbReference>
<evidence type="ECO:0000256" key="5">
    <source>
        <dbReference type="ARBA" id="ARBA00022490"/>
    </source>
</evidence>
<keyword evidence="15" id="KW-0699">rRNA-binding</keyword>
<evidence type="ECO:0000259" key="16">
    <source>
        <dbReference type="PROSITE" id="PS50137"/>
    </source>
</evidence>
<dbReference type="SMART" id="SM00535">
    <property type="entry name" value="RIBOc"/>
    <property type="match status" value="1"/>
</dbReference>
<dbReference type="InterPro" id="IPR011907">
    <property type="entry name" value="RNase_III"/>
</dbReference>
<dbReference type="HOGENOM" id="CLU_000907_1_3_7"/>
<evidence type="ECO:0000313" key="18">
    <source>
        <dbReference type="EMBL" id="ABC78175.1"/>
    </source>
</evidence>
<dbReference type="InterPro" id="IPR036389">
    <property type="entry name" value="RNase_III_sf"/>
</dbReference>
<dbReference type="GO" id="GO:0004525">
    <property type="term" value="F:ribonuclease III activity"/>
    <property type="evidence" value="ECO:0007669"/>
    <property type="project" value="UniProtKB-UniRule"/>
</dbReference>
<name>Q2LVR4_SYNAS</name>
<protein>
    <recommendedName>
        <fullName evidence="15">Ribonuclease 3</fullName>
        <ecNumber evidence="15">3.1.26.3</ecNumber>
    </recommendedName>
    <alternativeName>
        <fullName evidence="15">Ribonuclease III</fullName>
        <shortName evidence="15">RNase III</shortName>
    </alternativeName>
</protein>
<evidence type="ECO:0000256" key="9">
    <source>
        <dbReference type="ARBA" id="ARBA00022722"/>
    </source>
</evidence>
<keyword evidence="7 15" id="KW-0507">mRNA processing</keyword>